<dbReference type="Proteomes" id="UP000253324">
    <property type="component" value="Unassembled WGS sequence"/>
</dbReference>
<dbReference type="EMBL" id="QPJM01000021">
    <property type="protein sequence ID" value="RCW78867.1"/>
    <property type="molecule type" value="Genomic_DNA"/>
</dbReference>
<comment type="caution">
    <text evidence="1">The sequence shown here is derived from an EMBL/GenBank/DDBJ whole genome shotgun (WGS) entry which is preliminary data.</text>
</comment>
<organism evidence="1 2">
    <name type="scientific">Phyllobacterium bourgognense</name>
    <dbReference type="NCBI Taxonomy" id="314236"/>
    <lineage>
        <taxon>Bacteria</taxon>
        <taxon>Pseudomonadati</taxon>
        <taxon>Pseudomonadota</taxon>
        <taxon>Alphaproteobacteria</taxon>
        <taxon>Hyphomicrobiales</taxon>
        <taxon>Phyllobacteriaceae</taxon>
        <taxon>Phyllobacterium</taxon>
    </lineage>
</organism>
<name>A0A368YIZ2_9HYPH</name>
<proteinExistence type="predicted"/>
<protein>
    <submittedName>
        <fullName evidence="1">Uncharacterized protein</fullName>
    </submittedName>
</protein>
<dbReference type="AlphaFoldDB" id="A0A368YIZ2"/>
<accession>A0A368YIZ2</accession>
<reference evidence="1 2" key="1">
    <citation type="submission" date="2018-07" db="EMBL/GenBank/DDBJ databases">
        <title>Genomic Encyclopedia of Type Strains, Phase III (KMG-III): the genomes of soil and plant-associated and newly described type strains.</title>
        <authorList>
            <person name="Whitman W."/>
        </authorList>
    </citation>
    <scope>NUCLEOTIDE SEQUENCE [LARGE SCALE GENOMIC DNA]</scope>
    <source>
        <strain evidence="1 2">31-25a</strain>
    </source>
</reference>
<evidence type="ECO:0000313" key="1">
    <source>
        <dbReference type="EMBL" id="RCW78867.1"/>
    </source>
</evidence>
<evidence type="ECO:0000313" key="2">
    <source>
        <dbReference type="Proteomes" id="UP000253324"/>
    </source>
</evidence>
<gene>
    <name evidence="1" type="ORF">C7476_12153</name>
</gene>
<keyword evidence="2" id="KW-1185">Reference proteome</keyword>
<sequence>MRSSDCAFALHRRGLPGWLSKLDLLSEILIRPFAFYFNAEPYIPTWRTTRYPTWPEFSYLADFGAS</sequence>